<protein>
    <submittedName>
        <fullName evidence="1">Uncharacterized protein</fullName>
    </submittedName>
</protein>
<name>A0ABY3W6A9_9MICC</name>
<evidence type="ECO:0000313" key="1">
    <source>
        <dbReference type="EMBL" id="UNK45516.1"/>
    </source>
</evidence>
<organism evidence="1 2">
    <name type="scientific">Arthrobacter sulfonylureivorans</name>
    <dbReference type="NCBI Taxonomy" id="2486855"/>
    <lineage>
        <taxon>Bacteria</taxon>
        <taxon>Bacillati</taxon>
        <taxon>Actinomycetota</taxon>
        <taxon>Actinomycetes</taxon>
        <taxon>Micrococcales</taxon>
        <taxon>Micrococcaceae</taxon>
        <taxon>Arthrobacter</taxon>
    </lineage>
</organism>
<dbReference type="RefSeq" id="WP_127513364.1">
    <property type="nucleotide sequence ID" value="NZ_CP093326.1"/>
</dbReference>
<dbReference type="EMBL" id="CP093326">
    <property type="protein sequence ID" value="UNK45516.1"/>
    <property type="molecule type" value="Genomic_DNA"/>
</dbReference>
<sequence length="79" mass="8375">MEEHLKDVWTASAAVEGLQVEMDQAETNLDVAIDVALKAGIAPEEILVSANLSPSELSERVPTLVIDDQAAEESEASAL</sequence>
<proteinExistence type="predicted"/>
<accession>A0ABY3W6A9</accession>
<evidence type="ECO:0000313" key="2">
    <source>
        <dbReference type="Proteomes" id="UP000829069"/>
    </source>
</evidence>
<gene>
    <name evidence="1" type="ORF">MNQ99_16600</name>
</gene>
<keyword evidence="2" id="KW-1185">Reference proteome</keyword>
<reference evidence="1 2" key="1">
    <citation type="submission" date="2022-03" db="EMBL/GenBank/DDBJ databases">
        <title>Isotopic signatures of nitrous oxide derived from detoxification processes.</title>
        <authorList>
            <person name="Behrendt U."/>
            <person name="Buchen C."/>
            <person name="Well R."/>
            <person name="Ulrich A."/>
            <person name="Rohe L."/>
            <person name="Kolb S."/>
            <person name="Schloter M."/>
            <person name="Horn M.A."/>
            <person name="Augustin J."/>
        </authorList>
    </citation>
    <scope>NUCLEOTIDE SEQUENCE [LARGE SCALE GENOMIC DNA]</scope>
    <source>
        <strain evidence="1 2">S4-C24</strain>
    </source>
</reference>
<dbReference type="Proteomes" id="UP000829069">
    <property type="component" value="Chromosome"/>
</dbReference>